<dbReference type="AlphaFoldDB" id="A2DKK2"/>
<dbReference type="VEuPathDB" id="TrichDB:TVAGG3_0561400"/>
<keyword evidence="4" id="KW-1185">Reference proteome</keyword>
<dbReference type="eggNOG" id="KOG2142">
    <property type="taxonomic scope" value="Eukaryota"/>
</dbReference>
<dbReference type="SMR" id="A2DKK2"/>
<dbReference type="InParanoid" id="A2DKK2"/>
<keyword evidence="1" id="KW-0812">Transmembrane</keyword>
<dbReference type="OrthoDB" id="420046at2759"/>
<dbReference type="SUPFAM" id="SSF53383">
    <property type="entry name" value="PLP-dependent transferases"/>
    <property type="match status" value="1"/>
</dbReference>
<feature type="domain" description="Aminotransferase class V" evidence="2">
    <location>
        <begin position="71"/>
        <end position="458"/>
    </location>
</feature>
<dbReference type="FunCoup" id="A2DKK2">
    <property type="interactions" value="3"/>
</dbReference>
<dbReference type="InterPro" id="IPR015421">
    <property type="entry name" value="PyrdxlP-dep_Trfase_major"/>
</dbReference>
<evidence type="ECO:0000259" key="2">
    <source>
        <dbReference type="Pfam" id="PF00266"/>
    </source>
</evidence>
<evidence type="ECO:0000256" key="1">
    <source>
        <dbReference type="SAM" id="Phobius"/>
    </source>
</evidence>
<dbReference type="Gene3D" id="3.40.640.10">
    <property type="entry name" value="Type I PLP-dependent aspartate aminotransferase-like (Major domain)"/>
    <property type="match status" value="1"/>
</dbReference>
<dbReference type="Pfam" id="PF00266">
    <property type="entry name" value="Aminotran_5"/>
    <property type="match status" value="1"/>
</dbReference>
<dbReference type="InterPro" id="IPR000192">
    <property type="entry name" value="Aminotrans_V_dom"/>
</dbReference>
<evidence type="ECO:0000313" key="3">
    <source>
        <dbReference type="EMBL" id="EAY18985.1"/>
    </source>
</evidence>
<dbReference type="EMBL" id="DS113212">
    <property type="protein sequence ID" value="EAY18985.1"/>
    <property type="molecule type" value="Genomic_DNA"/>
</dbReference>
<sequence length="468" mass="52610">MKRTHSLLKFSLIFLSVGNVILLLSIVLNKNSNQIQVLPKFKQESFKASSYSELVDHYRFSSISRTENNAYLDYAKTNFYPDSQLRSFVNELHEKLYGNTHSESPSARLSSDTVAEMRSYILEYLGITETAKYIVVFTYSHAQALKLIAETFNFTMNSTFLYSNTSSNNILGLRGFATQNGAKTASFDIKSEPKFEFENNTRNLIAFPLVDEFDGSTLSTHKMQEIIKAANKYNNTYTLADASLYLPLNNIDLKELPFSALAISFDRLFGYPSMGAAIIKDDFVKTLKKPYFGGGTLVFALPNEDYEKLRVNPSFKLEDGSLPFLSIAALKNGFNLLKETNIGGKVSNIRDLRSRLKNGLTAIKRKSGSNAVSLYENEKSDSILTFNVLDDEKRPLYYRDIVESALNANITLSGGCMNTPGTCMKYLNKTSDDLKKEDFGAIRASLGWASTMQDVDTLINFIKDYINK</sequence>
<dbReference type="Gene3D" id="3.90.1150.10">
    <property type="entry name" value="Aspartate Aminotransferase, domain 1"/>
    <property type="match status" value="1"/>
</dbReference>
<dbReference type="Proteomes" id="UP000001542">
    <property type="component" value="Unassembled WGS sequence"/>
</dbReference>
<reference evidence="3" key="1">
    <citation type="submission" date="2006-10" db="EMBL/GenBank/DDBJ databases">
        <authorList>
            <person name="Amadeo P."/>
            <person name="Zhao Q."/>
            <person name="Wortman J."/>
            <person name="Fraser-Liggett C."/>
            <person name="Carlton J."/>
        </authorList>
    </citation>
    <scope>NUCLEOTIDE SEQUENCE</scope>
    <source>
        <strain evidence="3">G3</strain>
    </source>
</reference>
<protein>
    <submittedName>
        <fullName evidence="3">Molybdenum cofactor sulfurase, putative</fullName>
    </submittedName>
</protein>
<dbReference type="PANTHER" id="PTHR14237:SF80">
    <property type="entry name" value="MOLYBDENUM COFACTOR SULFURASE"/>
    <property type="match status" value="1"/>
</dbReference>
<feature type="transmembrane region" description="Helical" evidence="1">
    <location>
        <begin position="7"/>
        <end position="28"/>
    </location>
</feature>
<gene>
    <name evidence="3" type="ORF">TVAG_246630</name>
</gene>
<keyword evidence="1" id="KW-0472">Membrane</keyword>
<dbReference type="STRING" id="5722.A2DKK2"/>
<evidence type="ECO:0000313" key="4">
    <source>
        <dbReference type="Proteomes" id="UP000001542"/>
    </source>
</evidence>
<organism evidence="3 4">
    <name type="scientific">Trichomonas vaginalis (strain ATCC PRA-98 / G3)</name>
    <dbReference type="NCBI Taxonomy" id="412133"/>
    <lineage>
        <taxon>Eukaryota</taxon>
        <taxon>Metamonada</taxon>
        <taxon>Parabasalia</taxon>
        <taxon>Trichomonadida</taxon>
        <taxon>Trichomonadidae</taxon>
        <taxon>Trichomonas</taxon>
    </lineage>
</organism>
<dbReference type="RefSeq" id="XP_001579971.1">
    <property type="nucleotide sequence ID" value="XM_001579921.1"/>
</dbReference>
<dbReference type="KEGG" id="tva:5464506"/>
<dbReference type="PANTHER" id="PTHR14237">
    <property type="entry name" value="MOLYBDOPTERIN COFACTOR SULFURASE MOSC"/>
    <property type="match status" value="1"/>
</dbReference>
<reference evidence="3" key="2">
    <citation type="journal article" date="2007" name="Science">
        <title>Draft genome sequence of the sexually transmitted pathogen Trichomonas vaginalis.</title>
        <authorList>
            <person name="Carlton J.M."/>
            <person name="Hirt R.P."/>
            <person name="Silva J.C."/>
            <person name="Delcher A.L."/>
            <person name="Schatz M."/>
            <person name="Zhao Q."/>
            <person name="Wortman J.R."/>
            <person name="Bidwell S.L."/>
            <person name="Alsmark U.C.M."/>
            <person name="Besteiro S."/>
            <person name="Sicheritz-Ponten T."/>
            <person name="Noel C.J."/>
            <person name="Dacks J.B."/>
            <person name="Foster P.G."/>
            <person name="Simillion C."/>
            <person name="Van de Peer Y."/>
            <person name="Miranda-Saavedra D."/>
            <person name="Barton G.J."/>
            <person name="Westrop G.D."/>
            <person name="Mueller S."/>
            <person name="Dessi D."/>
            <person name="Fiori P.L."/>
            <person name="Ren Q."/>
            <person name="Paulsen I."/>
            <person name="Zhang H."/>
            <person name="Bastida-Corcuera F.D."/>
            <person name="Simoes-Barbosa A."/>
            <person name="Brown M.T."/>
            <person name="Hayes R.D."/>
            <person name="Mukherjee M."/>
            <person name="Okumura C.Y."/>
            <person name="Schneider R."/>
            <person name="Smith A.J."/>
            <person name="Vanacova S."/>
            <person name="Villalvazo M."/>
            <person name="Haas B.J."/>
            <person name="Pertea M."/>
            <person name="Feldblyum T.V."/>
            <person name="Utterback T.R."/>
            <person name="Shu C.L."/>
            <person name="Osoegawa K."/>
            <person name="de Jong P.J."/>
            <person name="Hrdy I."/>
            <person name="Horvathova L."/>
            <person name="Zubacova Z."/>
            <person name="Dolezal P."/>
            <person name="Malik S.B."/>
            <person name="Logsdon J.M. Jr."/>
            <person name="Henze K."/>
            <person name="Gupta A."/>
            <person name="Wang C.C."/>
            <person name="Dunne R.L."/>
            <person name="Upcroft J.A."/>
            <person name="Upcroft P."/>
            <person name="White O."/>
            <person name="Salzberg S.L."/>
            <person name="Tang P."/>
            <person name="Chiu C.-H."/>
            <person name="Lee Y.-S."/>
            <person name="Embley T.M."/>
            <person name="Coombs G.H."/>
            <person name="Mottram J.C."/>
            <person name="Tachezy J."/>
            <person name="Fraser-Liggett C.M."/>
            <person name="Johnson P.J."/>
        </authorList>
    </citation>
    <scope>NUCLEOTIDE SEQUENCE [LARGE SCALE GENOMIC DNA]</scope>
    <source>
        <strain evidence="3">G3</strain>
    </source>
</reference>
<dbReference type="InterPro" id="IPR015424">
    <property type="entry name" value="PyrdxlP-dep_Trfase"/>
</dbReference>
<proteinExistence type="predicted"/>
<name>A2DKK2_TRIV3</name>
<accession>A2DKK2</accession>
<dbReference type="InterPro" id="IPR015422">
    <property type="entry name" value="PyrdxlP-dep_Trfase_small"/>
</dbReference>
<keyword evidence="1" id="KW-1133">Transmembrane helix</keyword>
<dbReference type="VEuPathDB" id="TrichDB:TVAG_246630"/>